<dbReference type="GO" id="GO:0035267">
    <property type="term" value="C:NuA4 histone acetyltransferase complex"/>
    <property type="evidence" value="ECO:0007669"/>
    <property type="project" value="TreeGrafter"/>
</dbReference>
<dbReference type="Proteomes" id="UP000324748">
    <property type="component" value="Unassembled WGS sequence"/>
</dbReference>
<evidence type="ECO:0000259" key="9">
    <source>
        <dbReference type="Pfam" id="PF05712"/>
    </source>
</evidence>
<evidence type="ECO:0000256" key="8">
    <source>
        <dbReference type="SAM" id="MobiDB-lite"/>
    </source>
</evidence>
<dbReference type="Pfam" id="PF05712">
    <property type="entry name" value="MRG"/>
    <property type="match status" value="1"/>
</dbReference>
<protein>
    <recommendedName>
        <fullName evidence="3">Chromatin modification-related protein EAF3</fullName>
    </recommendedName>
</protein>
<dbReference type="PANTHER" id="PTHR10880">
    <property type="entry name" value="MORTALITY FACTOR 4-LIKE PROTEIN"/>
    <property type="match status" value="1"/>
</dbReference>
<evidence type="ECO:0000313" key="13">
    <source>
        <dbReference type="Proteomes" id="UP000324748"/>
    </source>
</evidence>
<evidence type="ECO:0000313" key="14">
    <source>
        <dbReference type="Proteomes" id="UP000325313"/>
    </source>
</evidence>
<feature type="compositionally biased region" description="Basic and acidic residues" evidence="8">
    <location>
        <begin position="161"/>
        <end position="180"/>
    </location>
</feature>
<organism evidence="11 13">
    <name type="scientific">Puccinia graminis f. sp. tritici</name>
    <dbReference type="NCBI Taxonomy" id="56615"/>
    <lineage>
        <taxon>Eukaryota</taxon>
        <taxon>Fungi</taxon>
        <taxon>Dikarya</taxon>
        <taxon>Basidiomycota</taxon>
        <taxon>Pucciniomycotina</taxon>
        <taxon>Pucciniomycetes</taxon>
        <taxon>Pucciniales</taxon>
        <taxon>Pucciniaceae</taxon>
        <taxon>Puccinia</taxon>
    </lineage>
</organism>
<dbReference type="AlphaFoldDB" id="A0A5B0MX79"/>
<comment type="caution">
    <text evidence="11">The sequence shown here is derived from an EMBL/GenBank/DDBJ whole genome shotgun (WGS) entry which is preliminary data.</text>
</comment>
<dbReference type="PANTHER" id="PTHR10880:SF15">
    <property type="entry name" value="MSL COMPLEX SUBUNIT 3"/>
    <property type="match status" value="1"/>
</dbReference>
<evidence type="ECO:0000256" key="7">
    <source>
        <dbReference type="ARBA" id="ARBA00023242"/>
    </source>
</evidence>
<evidence type="ECO:0000256" key="4">
    <source>
        <dbReference type="ARBA" id="ARBA00022853"/>
    </source>
</evidence>
<keyword evidence="4" id="KW-0156">Chromatin regulator</keyword>
<feature type="region of interest" description="Disordered" evidence="8">
    <location>
        <begin position="161"/>
        <end position="217"/>
    </location>
</feature>
<dbReference type="SUPFAM" id="SSF54160">
    <property type="entry name" value="Chromo domain-like"/>
    <property type="match status" value="1"/>
</dbReference>
<sequence>MVYVRRVSPITASGTLRGSARSYVALHGSGTGLSPRNPLGRVRCRARGAAGQPTRLIISQTQLGGSQIRPTHRIIPPTNMPKMEFSASERVLCYHGPLLYEARVLKVKEAASDEARDIPKGNQYWIHYKGWKQKWDEWVSESRLLKLTEENLRLERSLNENHRVKEVPDKSTSKDAKNNDPRPTTNSDKGKKVEGRGTKRSRDSVCEPEEGPSKQPVTIVIPEPLKIQLVDDWEAVTRQNQVVSLPRTPTVKSLLEEYERYAVDDSTTPQAKNLIKEVNAGLKVYFDKSLGYCLLYRNERQQYIEIRKKLKGKLASEIYGAEHLLRLIVNLPEMISHTKMEPEIINIVREHVAKILEWLVTEQSRVIQSPYADTSTAYQKINRTI</sequence>
<evidence type="ECO:0000313" key="12">
    <source>
        <dbReference type="EMBL" id="KAA1137027.1"/>
    </source>
</evidence>
<keyword evidence="5" id="KW-0805">Transcription regulation</keyword>
<comment type="similarity">
    <text evidence="2">Belongs to the MRG family.</text>
</comment>
<dbReference type="InterPro" id="IPR026541">
    <property type="entry name" value="MRG_dom"/>
</dbReference>
<accession>A0A5B0MX79</accession>
<dbReference type="Gene3D" id="1.10.274.30">
    <property type="entry name" value="MRG domain"/>
    <property type="match status" value="1"/>
</dbReference>
<evidence type="ECO:0000313" key="11">
    <source>
        <dbReference type="EMBL" id="KAA1080876.1"/>
    </source>
</evidence>
<dbReference type="InterPro" id="IPR038217">
    <property type="entry name" value="MRG_C_sf"/>
</dbReference>
<dbReference type="GO" id="GO:0032221">
    <property type="term" value="C:Rpd3S complex"/>
    <property type="evidence" value="ECO:0007669"/>
    <property type="project" value="TreeGrafter"/>
</dbReference>
<dbReference type="InterPro" id="IPR008676">
    <property type="entry name" value="MRG"/>
</dbReference>
<evidence type="ECO:0000256" key="2">
    <source>
        <dbReference type="ARBA" id="ARBA00009093"/>
    </source>
</evidence>
<gene>
    <name evidence="11" type="primary">EAF3</name>
    <name evidence="12" type="synonym">EAF3_1</name>
    <name evidence="11" type="ORF">PGT21_024434</name>
    <name evidence="12" type="ORF">PGTUg99_008993</name>
</gene>
<proteinExistence type="inferred from homology"/>
<dbReference type="InterPro" id="IPR053820">
    <property type="entry name" value="MSL3_chromo-like"/>
</dbReference>
<evidence type="ECO:0000256" key="3">
    <source>
        <dbReference type="ARBA" id="ARBA00018505"/>
    </source>
</evidence>
<dbReference type="InterPro" id="IPR016197">
    <property type="entry name" value="Chromo-like_dom_sf"/>
</dbReference>
<dbReference type="GO" id="GO:0006355">
    <property type="term" value="P:regulation of DNA-templated transcription"/>
    <property type="evidence" value="ECO:0007669"/>
    <property type="project" value="InterPro"/>
</dbReference>
<name>A0A5B0MX79_PUCGR</name>
<dbReference type="Pfam" id="PF22732">
    <property type="entry name" value="MSL3_chromo-like"/>
    <property type="match status" value="1"/>
</dbReference>
<keyword evidence="7" id="KW-0539">Nucleus</keyword>
<feature type="compositionally biased region" description="Basic and acidic residues" evidence="8">
    <location>
        <begin position="188"/>
        <end position="205"/>
    </location>
</feature>
<dbReference type="GO" id="GO:0006325">
    <property type="term" value="P:chromatin organization"/>
    <property type="evidence" value="ECO:0007669"/>
    <property type="project" value="UniProtKB-KW"/>
</dbReference>
<dbReference type="EMBL" id="VDEP01000013">
    <property type="protein sequence ID" value="KAA1137027.1"/>
    <property type="molecule type" value="Genomic_DNA"/>
</dbReference>
<feature type="domain" description="MRG" evidence="9">
    <location>
        <begin position="198"/>
        <end position="367"/>
    </location>
</feature>
<feature type="domain" description="MSL3 chromodomain-like" evidence="10">
    <location>
        <begin position="85"/>
        <end position="160"/>
    </location>
</feature>
<keyword evidence="13" id="KW-1185">Reference proteome</keyword>
<evidence type="ECO:0000256" key="6">
    <source>
        <dbReference type="ARBA" id="ARBA00023163"/>
    </source>
</evidence>
<evidence type="ECO:0000259" key="10">
    <source>
        <dbReference type="Pfam" id="PF22732"/>
    </source>
</evidence>
<dbReference type="CDD" id="cd18983">
    <property type="entry name" value="CBD_MSL3_like"/>
    <property type="match status" value="1"/>
</dbReference>
<dbReference type="OrthoDB" id="124855at2759"/>
<dbReference type="EMBL" id="VSWC01000131">
    <property type="protein sequence ID" value="KAA1080876.1"/>
    <property type="molecule type" value="Genomic_DNA"/>
</dbReference>
<evidence type="ECO:0000256" key="1">
    <source>
        <dbReference type="ARBA" id="ARBA00004123"/>
    </source>
</evidence>
<dbReference type="PROSITE" id="PS51640">
    <property type="entry name" value="MRG"/>
    <property type="match status" value="1"/>
</dbReference>
<reference evidence="13 14" key="1">
    <citation type="submission" date="2019-05" db="EMBL/GenBank/DDBJ databases">
        <title>Emergence of the Ug99 lineage of the wheat stem rust pathogen through somatic hybridization.</title>
        <authorList>
            <person name="Li F."/>
            <person name="Upadhyaya N.M."/>
            <person name="Sperschneider J."/>
            <person name="Matny O."/>
            <person name="Nguyen-Phuc H."/>
            <person name="Mago R."/>
            <person name="Raley C."/>
            <person name="Miller M.E."/>
            <person name="Silverstein K.A.T."/>
            <person name="Henningsen E."/>
            <person name="Hirsch C.D."/>
            <person name="Visser B."/>
            <person name="Pretorius Z.A."/>
            <person name="Steffenson B.J."/>
            <person name="Schwessinger B."/>
            <person name="Dodds P.N."/>
            <person name="Figueroa M."/>
        </authorList>
    </citation>
    <scope>NUCLEOTIDE SEQUENCE [LARGE SCALE GENOMIC DNA]</scope>
    <source>
        <strain evidence="11">21-0</strain>
        <strain evidence="12 14">Ug99</strain>
    </source>
</reference>
<dbReference type="Gene3D" id="2.30.30.140">
    <property type="match status" value="1"/>
</dbReference>
<comment type="subcellular location">
    <subcellularLocation>
        <location evidence="1">Nucleus</location>
    </subcellularLocation>
</comment>
<keyword evidence="6" id="KW-0804">Transcription</keyword>
<evidence type="ECO:0000256" key="5">
    <source>
        <dbReference type="ARBA" id="ARBA00023015"/>
    </source>
</evidence>
<dbReference type="Proteomes" id="UP000325313">
    <property type="component" value="Unassembled WGS sequence"/>
</dbReference>